<keyword evidence="3" id="KW-0732">Signal</keyword>
<gene>
    <name evidence="8" type="ORF">P0Y53_14190</name>
</gene>
<name>A0AAJ5WNJ0_9BACT</name>
<dbReference type="InterPro" id="IPR012944">
    <property type="entry name" value="SusD_RagB_dom"/>
</dbReference>
<feature type="domain" description="SusD-like N-terminal" evidence="7">
    <location>
        <begin position="19"/>
        <end position="221"/>
    </location>
</feature>
<comment type="subcellular location">
    <subcellularLocation>
        <location evidence="1">Cell outer membrane</location>
    </subcellularLocation>
</comment>
<evidence type="ECO:0000256" key="2">
    <source>
        <dbReference type="ARBA" id="ARBA00006275"/>
    </source>
</evidence>
<evidence type="ECO:0000259" key="7">
    <source>
        <dbReference type="Pfam" id="PF14322"/>
    </source>
</evidence>
<dbReference type="Gene3D" id="1.25.40.390">
    <property type="match status" value="1"/>
</dbReference>
<evidence type="ECO:0000313" key="8">
    <source>
        <dbReference type="EMBL" id="WEK33638.1"/>
    </source>
</evidence>
<dbReference type="InterPro" id="IPR033985">
    <property type="entry name" value="SusD-like_N"/>
</dbReference>
<proteinExistence type="inferred from homology"/>
<evidence type="ECO:0000313" key="9">
    <source>
        <dbReference type="Proteomes" id="UP001220610"/>
    </source>
</evidence>
<organism evidence="8 9">
    <name type="scientific">Candidatus Pseudobacter hemicellulosilyticus</name>
    <dbReference type="NCBI Taxonomy" id="3121375"/>
    <lineage>
        <taxon>Bacteria</taxon>
        <taxon>Pseudomonadati</taxon>
        <taxon>Bacteroidota</taxon>
        <taxon>Chitinophagia</taxon>
        <taxon>Chitinophagales</taxon>
        <taxon>Chitinophagaceae</taxon>
        <taxon>Pseudobacter</taxon>
    </lineage>
</organism>
<keyword evidence="5" id="KW-0998">Cell outer membrane</keyword>
<evidence type="ECO:0000256" key="3">
    <source>
        <dbReference type="ARBA" id="ARBA00022729"/>
    </source>
</evidence>
<dbReference type="Proteomes" id="UP001220610">
    <property type="component" value="Chromosome"/>
</dbReference>
<evidence type="ECO:0000256" key="5">
    <source>
        <dbReference type="ARBA" id="ARBA00023237"/>
    </source>
</evidence>
<dbReference type="AlphaFoldDB" id="A0AAJ5WNJ0"/>
<evidence type="ECO:0000256" key="4">
    <source>
        <dbReference type="ARBA" id="ARBA00023136"/>
    </source>
</evidence>
<dbReference type="Pfam" id="PF14322">
    <property type="entry name" value="SusD-like_3"/>
    <property type="match status" value="1"/>
</dbReference>
<sequence>MLYFFCCCLLLSACDKEEEWLDVKRQSTDVTPASMKDMEALLNNTYVFNAGYAVLGLCGSDNIILTDDNLAAASEQDRRLYLWDPNPYITDKGVLDYLNQYNRVRYANLVLEGLDKLGTASDPAQGSRFQAEALFFRAMTYYNLSQTYCVPYAPDKLSAPGLVLRTGSDPNIVNQRSSIQDTYDNILQDFRQAAAVLPRNGKYSSSPSRPAAHAFLAKVFLSMELYDSAWYHADKALAEYSTLLDYNDPVLVNPSSSFRFPAFSSDASLNNPEIIFFASSGSTAITWPFYGIQYAHPALYASYGTDDLRRTLIYQDLGAGRVQFWGAYAGTYYNFSGIASNELFLIRAETAARAGRTTDAMSDLNTLLRKRYRTGTYTDRAAASAEDALQQVLTERRKELPFTGQLAWEDLRRLNKDPRFARTLTRVQNGITYELPPGDKRYTFLIPPAEVAAGVQQNER</sequence>
<dbReference type="SUPFAM" id="SSF48452">
    <property type="entry name" value="TPR-like"/>
    <property type="match status" value="1"/>
</dbReference>
<protein>
    <submittedName>
        <fullName evidence="8">RagB/SusD family nutrient uptake outer membrane protein</fullName>
    </submittedName>
</protein>
<reference evidence="8" key="1">
    <citation type="submission" date="2023-03" db="EMBL/GenBank/DDBJ databases">
        <title>Andean soil-derived lignocellulolytic bacterial consortium as a source of novel taxa and putative plastic-active enzymes.</title>
        <authorList>
            <person name="Diaz-Garcia L."/>
            <person name="Chuvochina M."/>
            <person name="Feuerriegel G."/>
            <person name="Bunk B."/>
            <person name="Sproer C."/>
            <person name="Streit W.R."/>
            <person name="Rodriguez L.M."/>
            <person name="Overmann J."/>
            <person name="Jimenez D.J."/>
        </authorList>
    </citation>
    <scope>NUCLEOTIDE SEQUENCE</scope>
    <source>
        <strain evidence="8">MAG 7</strain>
    </source>
</reference>
<feature type="domain" description="RagB/SusD" evidence="6">
    <location>
        <begin position="342"/>
        <end position="414"/>
    </location>
</feature>
<dbReference type="GO" id="GO:0009279">
    <property type="term" value="C:cell outer membrane"/>
    <property type="evidence" value="ECO:0007669"/>
    <property type="project" value="UniProtKB-SubCell"/>
</dbReference>
<comment type="similarity">
    <text evidence="2">Belongs to the SusD family.</text>
</comment>
<keyword evidence="4" id="KW-0472">Membrane</keyword>
<accession>A0AAJ5WNJ0</accession>
<evidence type="ECO:0000259" key="6">
    <source>
        <dbReference type="Pfam" id="PF07980"/>
    </source>
</evidence>
<dbReference type="EMBL" id="CP119311">
    <property type="protein sequence ID" value="WEK33638.1"/>
    <property type="molecule type" value="Genomic_DNA"/>
</dbReference>
<evidence type="ECO:0000256" key="1">
    <source>
        <dbReference type="ARBA" id="ARBA00004442"/>
    </source>
</evidence>
<dbReference type="InterPro" id="IPR011990">
    <property type="entry name" value="TPR-like_helical_dom_sf"/>
</dbReference>
<dbReference type="Pfam" id="PF07980">
    <property type="entry name" value="SusD_RagB"/>
    <property type="match status" value="1"/>
</dbReference>